<comment type="subcellular location">
    <subcellularLocation>
        <location evidence="1">Cell membrane</location>
        <topology evidence="1">Lipid-anchor</topology>
        <topology evidence="1">GPI-anchor</topology>
    </subcellularLocation>
    <subcellularLocation>
        <location evidence="2">Secreted</location>
    </subcellularLocation>
</comment>
<evidence type="ECO:0000256" key="5">
    <source>
        <dbReference type="ARBA" id="ARBA00022525"/>
    </source>
</evidence>
<dbReference type="EMBL" id="PDNA01000022">
    <property type="protein sequence ID" value="PGH23549.1"/>
    <property type="molecule type" value="Genomic_DNA"/>
</dbReference>
<proteinExistence type="inferred from homology"/>
<dbReference type="Proteomes" id="UP000224634">
    <property type="component" value="Unassembled WGS sequence"/>
</dbReference>
<feature type="chain" id="PRO_5012699382" description="CFEM domain-containing protein" evidence="17">
    <location>
        <begin position="19"/>
        <end position="259"/>
    </location>
</feature>
<evidence type="ECO:0000256" key="8">
    <source>
        <dbReference type="ARBA" id="ARBA00022723"/>
    </source>
</evidence>
<comment type="similarity">
    <text evidence="3">Belongs to the RBT5 family.</text>
</comment>
<keyword evidence="8 15" id="KW-0479">Metal-binding</keyword>
<evidence type="ECO:0000256" key="17">
    <source>
        <dbReference type="SAM" id="SignalP"/>
    </source>
</evidence>
<evidence type="ECO:0000256" key="7">
    <source>
        <dbReference type="ARBA" id="ARBA00022622"/>
    </source>
</evidence>
<organism evidence="19 20">
    <name type="scientific">Polytolypa hystricis (strain UAMH7299)</name>
    <dbReference type="NCBI Taxonomy" id="1447883"/>
    <lineage>
        <taxon>Eukaryota</taxon>
        <taxon>Fungi</taxon>
        <taxon>Dikarya</taxon>
        <taxon>Ascomycota</taxon>
        <taxon>Pezizomycotina</taxon>
        <taxon>Eurotiomycetes</taxon>
        <taxon>Eurotiomycetidae</taxon>
        <taxon>Onygenales</taxon>
        <taxon>Onygenales incertae sedis</taxon>
        <taxon>Polytolypa</taxon>
    </lineage>
</organism>
<feature type="compositionally biased region" description="Low complexity" evidence="16">
    <location>
        <begin position="97"/>
        <end position="155"/>
    </location>
</feature>
<evidence type="ECO:0000259" key="18">
    <source>
        <dbReference type="PROSITE" id="PS52012"/>
    </source>
</evidence>
<evidence type="ECO:0000313" key="19">
    <source>
        <dbReference type="EMBL" id="PGH23549.1"/>
    </source>
</evidence>
<evidence type="ECO:0000256" key="11">
    <source>
        <dbReference type="ARBA" id="ARBA00023136"/>
    </source>
</evidence>
<evidence type="ECO:0000256" key="2">
    <source>
        <dbReference type="ARBA" id="ARBA00004613"/>
    </source>
</evidence>
<feature type="region of interest" description="Disordered" evidence="16">
    <location>
        <begin position="97"/>
        <end position="172"/>
    </location>
</feature>
<gene>
    <name evidence="19" type="ORF">AJ80_02329</name>
</gene>
<keyword evidence="10 15" id="KW-0408">Iron</keyword>
<dbReference type="GO" id="GO:0005576">
    <property type="term" value="C:extracellular region"/>
    <property type="evidence" value="ECO:0007669"/>
    <property type="project" value="UniProtKB-SubCell"/>
</dbReference>
<dbReference type="GO" id="GO:0098552">
    <property type="term" value="C:side of membrane"/>
    <property type="evidence" value="ECO:0007669"/>
    <property type="project" value="UniProtKB-KW"/>
</dbReference>
<keyword evidence="5" id="KW-0964">Secreted</keyword>
<feature type="binding site" description="axial binding residue" evidence="15">
    <location>
        <position position="49"/>
    </location>
    <ligand>
        <name>heme</name>
        <dbReference type="ChEBI" id="CHEBI:30413"/>
    </ligand>
    <ligandPart>
        <name>Fe</name>
        <dbReference type="ChEBI" id="CHEBI:18248"/>
    </ligandPart>
</feature>
<feature type="disulfide bond" evidence="15">
    <location>
        <begin position="45"/>
        <end position="52"/>
    </location>
</feature>
<comment type="caution">
    <text evidence="19">The sequence shown here is derived from an EMBL/GenBank/DDBJ whole genome shotgun (WGS) entry which is preliminary data.</text>
</comment>
<dbReference type="OrthoDB" id="1193027at2759"/>
<feature type="disulfide bond" evidence="15">
    <location>
        <begin position="54"/>
        <end position="87"/>
    </location>
</feature>
<feature type="domain" description="CFEM" evidence="18">
    <location>
        <begin position="1"/>
        <end position="114"/>
    </location>
</feature>
<keyword evidence="4" id="KW-1003">Cell membrane</keyword>
<evidence type="ECO:0000256" key="6">
    <source>
        <dbReference type="ARBA" id="ARBA00022617"/>
    </source>
</evidence>
<keyword evidence="12 15" id="KW-1015">Disulfide bond</keyword>
<dbReference type="PANTHER" id="PTHR37928:SF1">
    <property type="entry name" value="CFEM DOMAIN PROTEIN (AFU_ORTHOLOGUE AFUA_6G14090)"/>
    <property type="match status" value="1"/>
</dbReference>
<evidence type="ECO:0000256" key="9">
    <source>
        <dbReference type="ARBA" id="ARBA00022729"/>
    </source>
</evidence>
<evidence type="ECO:0000256" key="1">
    <source>
        <dbReference type="ARBA" id="ARBA00004609"/>
    </source>
</evidence>
<keyword evidence="11" id="KW-0472">Membrane</keyword>
<feature type="compositionally biased region" description="Low complexity" evidence="16">
    <location>
        <begin position="202"/>
        <end position="222"/>
    </location>
</feature>
<name>A0A2B7YR86_POLH7</name>
<dbReference type="GO" id="GO:0005886">
    <property type="term" value="C:plasma membrane"/>
    <property type="evidence" value="ECO:0007669"/>
    <property type="project" value="UniProtKB-SubCell"/>
</dbReference>
<dbReference type="Pfam" id="PF05730">
    <property type="entry name" value="CFEM"/>
    <property type="match status" value="1"/>
</dbReference>
<dbReference type="SMART" id="SM00747">
    <property type="entry name" value="CFEM"/>
    <property type="match status" value="1"/>
</dbReference>
<dbReference type="InterPro" id="IPR008427">
    <property type="entry name" value="Extracellular_membr_CFEM_dom"/>
</dbReference>
<evidence type="ECO:0000313" key="20">
    <source>
        <dbReference type="Proteomes" id="UP000224634"/>
    </source>
</evidence>
<keyword evidence="6 15" id="KW-0349">Heme</keyword>
<accession>A0A2B7YR86</accession>
<evidence type="ECO:0000256" key="4">
    <source>
        <dbReference type="ARBA" id="ARBA00022475"/>
    </source>
</evidence>
<feature type="signal peptide" evidence="17">
    <location>
        <begin position="1"/>
        <end position="18"/>
    </location>
</feature>
<feature type="region of interest" description="Disordered" evidence="16">
    <location>
        <begin position="194"/>
        <end position="228"/>
    </location>
</feature>
<keyword evidence="7" id="KW-0336">GPI-anchor</keyword>
<evidence type="ECO:0000256" key="14">
    <source>
        <dbReference type="ARBA" id="ARBA00023288"/>
    </source>
</evidence>
<dbReference type="InterPro" id="IPR051735">
    <property type="entry name" value="CFEM_domain"/>
</dbReference>
<evidence type="ECO:0000256" key="3">
    <source>
        <dbReference type="ARBA" id="ARBA00010031"/>
    </source>
</evidence>
<keyword evidence="14" id="KW-0449">Lipoprotein</keyword>
<evidence type="ECO:0000256" key="15">
    <source>
        <dbReference type="PROSITE-ProRule" id="PRU01356"/>
    </source>
</evidence>
<evidence type="ECO:0000256" key="12">
    <source>
        <dbReference type="ARBA" id="ARBA00023157"/>
    </source>
</evidence>
<dbReference type="PANTHER" id="PTHR37928">
    <property type="entry name" value="CFEM DOMAIN PROTEIN (AFU_ORTHOLOGUE AFUA_6G14090)"/>
    <property type="match status" value="1"/>
</dbReference>
<comment type="caution">
    <text evidence="15">Lacks conserved residue(s) required for the propagation of feature annotation.</text>
</comment>
<dbReference type="PROSITE" id="PS52012">
    <property type="entry name" value="CFEM"/>
    <property type="match status" value="1"/>
</dbReference>
<keyword evidence="20" id="KW-1185">Reference proteome</keyword>
<protein>
    <recommendedName>
        <fullName evidence="18">CFEM domain-containing protein</fullName>
    </recommendedName>
</protein>
<evidence type="ECO:0000256" key="10">
    <source>
        <dbReference type="ARBA" id="ARBA00023004"/>
    </source>
</evidence>
<sequence length="259" mass="25130">MKVLALLTIGALASVSTAQSIPGDISECGQMCINNMLDLGPSLGCGATDIQCLCSSIDFGYGVRDCSQEACPGDDLNAIQAAGAALCDSAQSTGTTGTATGTATGTDDDSATTTDTDTGTATGTVTDTATGTATFTVTGTSTGTATRTEDSTSTGTDDDAGVPYSTDPVSTGTIETDGSTIVSTYFSTLVSTPSGQATNSNGDNTATGTVTGTGTATGTATHTDGDSTETATDNAAAYTLAPVAQGLAGAIGIAALLVL</sequence>
<reference evidence="19 20" key="1">
    <citation type="submission" date="2017-10" db="EMBL/GenBank/DDBJ databases">
        <title>Comparative genomics in systemic dimorphic fungi from Ajellomycetaceae.</title>
        <authorList>
            <person name="Munoz J.F."/>
            <person name="Mcewen J.G."/>
            <person name="Clay O.K."/>
            <person name="Cuomo C.A."/>
        </authorList>
    </citation>
    <scope>NUCLEOTIDE SEQUENCE [LARGE SCALE GENOMIC DNA]</scope>
    <source>
        <strain evidence="19 20">UAMH7299</strain>
    </source>
</reference>
<dbReference type="GO" id="GO:0046872">
    <property type="term" value="F:metal ion binding"/>
    <property type="evidence" value="ECO:0007669"/>
    <property type="project" value="UniProtKB-UniRule"/>
</dbReference>
<dbReference type="STRING" id="1447883.A0A2B7YR86"/>
<keyword evidence="9 17" id="KW-0732">Signal</keyword>
<keyword evidence="13" id="KW-0325">Glycoprotein</keyword>
<evidence type="ECO:0000256" key="16">
    <source>
        <dbReference type="SAM" id="MobiDB-lite"/>
    </source>
</evidence>
<dbReference type="AlphaFoldDB" id="A0A2B7YR86"/>
<evidence type="ECO:0000256" key="13">
    <source>
        <dbReference type="ARBA" id="ARBA00023180"/>
    </source>
</evidence>